<feature type="transmembrane region" description="Helical" evidence="6">
    <location>
        <begin position="121"/>
        <end position="139"/>
    </location>
</feature>
<keyword evidence="5 6" id="KW-0472">Membrane</keyword>
<keyword evidence="4 6" id="KW-1133">Transmembrane helix</keyword>
<evidence type="ECO:0000256" key="2">
    <source>
        <dbReference type="ARBA" id="ARBA00022475"/>
    </source>
</evidence>
<dbReference type="PANTHER" id="PTHR45138:SF9">
    <property type="entry name" value="DIGUANYLATE CYCLASE DGCM-RELATED"/>
    <property type="match status" value="1"/>
</dbReference>
<dbReference type="SUPFAM" id="SSF55073">
    <property type="entry name" value="Nucleotide cyclase"/>
    <property type="match status" value="1"/>
</dbReference>
<dbReference type="InterPro" id="IPR000160">
    <property type="entry name" value="GGDEF_dom"/>
</dbReference>
<keyword evidence="8" id="KW-0808">Transferase</keyword>
<dbReference type="CDD" id="cd01949">
    <property type="entry name" value="GGDEF"/>
    <property type="match status" value="1"/>
</dbReference>
<organism evidence="8 9">
    <name type="scientific">Bacillus changyiensis</name>
    <dbReference type="NCBI Taxonomy" id="3004103"/>
    <lineage>
        <taxon>Bacteria</taxon>
        <taxon>Bacillati</taxon>
        <taxon>Bacillota</taxon>
        <taxon>Bacilli</taxon>
        <taxon>Bacillales</taxon>
        <taxon>Bacillaceae</taxon>
        <taxon>Bacillus</taxon>
    </lineage>
</organism>
<gene>
    <name evidence="8" type="ORF">PJ311_03975</name>
</gene>
<sequence length="373" mass="42189">MLCSCIFLYTQFTNSLPIHRNSPLKTRLFLGLLGGLLGNILMQYSIHIDETMVDLRHIPIALLAFYGGSLPAFIAMILIMLGRFLFSVNGSSFAAVIYLLLSTLVSIWIANVNFSKRMKIFTTLTLANIILSVVFSFLLKDIRLLSHLLPSYWVISYLSGFFSFYMLEYLRKTQKLFNQYKLESFTDGLTGLNNVRKFDEILNSKWKELESKGEKLCLLYIDIDFFKKVNDTYGHKQGDIVLKELGHILKQSIRSFDIVSRNGGEEFTVLLLDCPLNRALEISERIRSSVENHVFPLTCGEKIPITVSIGVACTSDTTNDSSTLVEMADKALYQAKRTGRNKVCVAPQPKSSVVKFYSDKEINRSVGSRSTNC</sequence>
<evidence type="ECO:0000259" key="7">
    <source>
        <dbReference type="PROSITE" id="PS50887"/>
    </source>
</evidence>
<dbReference type="NCBIfam" id="TIGR00254">
    <property type="entry name" value="GGDEF"/>
    <property type="match status" value="1"/>
</dbReference>
<dbReference type="EMBL" id="JAQKAB010000002">
    <property type="protein sequence ID" value="MDA7025768.1"/>
    <property type="molecule type" value="Genomic_DNA"/>
</dbReference>
<evidence type="ECO:0000256" key="4">
    <source>
        <dbReference type="ARBA" id="ARBA00022989"/>
    </source>
</evidence>
<dbReference type="Gene3D" id="3.30.70.270">
    <property type="match status" value="1"/>
</dbReference>
<evidence type="ECO:0000256" key="5">
    <source>
        <dbReference type="ARBA" id="ARBA00023136"/>
    </source>
</evidence>
<keyword evidence="9" id="KW-1185">Reference proteome</keyword>
<dbReference type="InterPro" id="IPR050469">
    <property type="entry name" value="Diguanylate_Cyclase"/>
</dbReference>
<evidence type="ECO:0000256" key="3">
    <source>
        <dbReference type="ARBA" id="ARBA00022692"/>
    </source>
</evidence>
<dbReference type="PANTHER" id="PTHR45138">
    <property type="entry name" value="REGULATORY COMPONENTS OF SENSORY TRANSDUCTION SYSTEM"/>
    <property type="match status" value="1"/>
</dbReference>
<dbReference type="Pfam" id="PF07694">
    <property type="entry name" value="5TM-5TMR_LYT"/>
    <property type="match status" value="1"/>
</dbReference>
<evidence type="ECO:0000313" key="8">
    <source>
        <dbReference type="EMBL" id="MDA7025768.1"/>
    </source>
</evidence>
<dbReference type="SMART" id="SM00267">
    <property type="entry name" value="GGDEF"/>
    <property type="match status" value="1"/>
</dbReference>
<dbReference type="Pfam" id="PF00990">
    <property type="entry name" value="GGDEF"/>
    <property type="match status" value="1"/>
</dbReference>
<evidence type="ECO:0000256" key="1">
    <source>
        <dbReference type="ARBA" id="ARBA00004651"/>
    </source>
</evidence>
<keyword evidence="3 6" id="KW-0812">Transmembrane</keyword>
<comment type="subcellular location">
    <subcellularLocation>
        <location evidence="1">Cell membrane</location>
        <topology evidence="1">Multi-pass membrane protein</topology>
    </subcellularLocation>
</comment>
<dbReference type="PROSITE" id="PS50887">
    <property type="entry name" value="GGDEF"/>
    <property type="match status" value="1"/>
</dbReference>
<dbReference type="GO" id="GO:0052621">
    <property type="term" value="F:diguanylate cyclase activity"/>
    <property type="evidence" value="ECO:0007669"/>
    <property type="project" value="UniProtKB-EC"/>
</dbReference>
<comment type="caution">
    <text evidence="8">The sequence shown here is derived from an EMBL/GenBank/DDBJ whole genome shotgun (WGS) entry which is preliminary data.</text>
</comment>
<reference evidence="8 9" key="1">
    <citation type="submission" date="2023-01" db="EMBL/GenBank/DDBJ databases">
        <title>Bacillus changyiensis sp. nov., isolated from a coastal deposit.</title>
        <authorList>
            <person name="Xiao G."/>
            <person name="Lai Q."/>
            <person name="Hu Z."/>
            <person name="Shao Z."/>
        </authorList>
    </citation>
    <scope>NUCLEOTIDE SEQUENCE [LARGE SCALE GENOMIC DNA]</scope>
    <source>
        <strain evidence="8 9">CLL-7-23</strain>
    </source>
</reference>
<evidence type="ECO:0000256" key="6">
    <source>
        <dbReference type="SAM" id="Phobius"/>
    </source>
</evidence>
<evidence type="ECO:0000313" key="9">
    <source>
        <dbReference type="Proteomes" id="UP001211894"/>
    </source>
</evidence>
<accession>A0ABT4X0G9</accession>
<dbReference type="InterPro" id="IPR011620">
    <property type="entry name" value="Sig_transdc_His_kinase_LytS_TM"/>
</dbReference>
<dbReference type="Proteomes" id="UP001211894">
    <property type="component" value="Unassembled WGS sequence"/>
</dbReference>
<dbReference type="RefSeq" id="WP_271339838.1">
    <property type="nucleotide sequence ID" value="NZ_JAQKAB010000002.1"/>
</dbReference>
<feature type="transmembrane region" description="Helical" evidence="6">
    <location>
        <begin position="151"/>
        <end position="170"/>
    </location>
</feature>
<feature type="transmembrane region" description="Helical" evidence="6">
    <location>
        <begin position="28"/>
        <end position="46"/>
    </location>
</feature>
<dbReference type="EC" id="2.7.7.65" evidence="8"/>
<keyword evidence="8" id="KW-0548">Nucleotidyltransferase</keyword>
<dbReference type="InterPro" id="IPR029787">
    <property type="entry name" value="Nucleotide_cyclase"/>
</dbReference>
<feature type="domain" description="GGDEF" evidence="7">
    <location>
        <begin position="214"/>
        <end position="348"/>
    </location>
</feature>
<keyword evidence="2" id="KW-1003">Cell membrane</keyword>
<dbReference type="InterPro" id="IPR043128">
    <property type="entry name" value="Rev_trsase/Diguanyl_cyclase"/>
</dbReference>
<feature type="transmembrane region" description="Helical" evidence="6">
    <location>
        <begin position="58"/>
        <end position="81"/>
    </location>
</feature>
<protein>
    <submittedName>
        <fullName evidence="8">Diguanylate cyclase</fullName>
        <ecNumber evidence="8">2.7.7.65</ecNumber>
    </submittedName>
</protein>
<proteinExistence type="predicted"/>
<name>A0ABT4X0G9_9BACI</name>
<feature type="transmembrane region" description="Helical" evidence="6">
    <location>
        <begin position="93"/>
        <end position="114"/>
    </location>
</feature>